<dbReference type="PANTHER" id="PTHR11963:SF20">
    <property type="entry name" value="PEPTIDASE B"/>
    <property type="match status" value="1"/>
</dbReference>
<evidence type="ECO:0000313" key="8">
    <source>
        <dbReference type="Proteomes" id="UP001305521"/>
    </source>
</evidence>
<keyword evidence="2 7" id="KW-0031">Aminopeptidase</keyword>
<accession>A0ABZ0PHZ1</accession>
<keyword evidence="5" id="KW-0464">Manganese</keyword>
<keyword evidence="8" id="KW-1185">Reference proteome</keyword>
<evidence type="ECO:0000256" key="1">
    <source>
        <dbReference type="ARBA" id="ARBA00009528"/>
    </source>
</evidence>
<organism evidence="7 8">
    <name type="scientific">Sediminicoccus rosea</name>
    <dbReference type="NCBI Taxonomy" id="1225128"/>
    <lineage>
        <taxon>Bacteria</taxon>
        <taxon>Pseudomonadati</taxon>
        <taxon>Pseudomonadota</taxon>
        <taxon>Alphaproteobacteria</taxon>
        <taxon>Acetobacterales</taxon>
        <taxon>Roseomonadaceae</taxon>
        <taxon>Sediminicoccus</taxon>
    </lineage>
</organism>
<protein>
    <submittedName>
        <fullName evidence="7">Leucyl aminopeptidase family protein</fullName>
    </submittedName>
</protein>
<dbReference type="InterPro" id="IPR048816">
    <property type="entry name" value="Peptidase_M17_N_1"/>
</dbReference>
<dbReference type="InterPro" id="IPR000819">
    <property type="entry name" value="Peptidase_M17_C"/>
</dbReference>
<dbReference type="RefSeq" id="WP_318649198.1">
    <property type="nucleotide sequence ID" value="NZ_CP137852.1"/>
</dbReference>
<dbReference type="Pfam" id="PF21337">
    <property type="entry name" value="Peptidase_M17_N_1"/>
    <property type="match status" value="1"/>
</dbReference>
<evidence type="ECO:0000256" key="4">
    <source>
        <dbReference type="ARBA" id="ARBA00022801"/>
    </source>
</evidence>
<dbReference type="PROSITE" id="PS00631">
    <property type="entry name" value="CYTOSOL_AP"/>
    <property type="match status" value="1"/>
</dbReference>
<name>A0ABZ0PHZ1_9PROT</name>
<feature type="domain" description="Cytosol aminopeptidase" evidence="6">
    <location>
        <begin position="290"/>
        <end position="297"/>
    </location>
</feature>
<sequence length="446" mass="46152">MLPSLLNDAAHALPLHVVTPETWDALPGAAFARAAGFTGKPGEIVLLPGADGVAGALFGEPRTAEGYGALPYGLPEGSVWRLEGGDGAAAALGWALGAYRYTRFKPGKRAPARLVAPAGSESAQAVATAICRARDLINTPANHLGPAELAAMVGEVAAQHGARFRVIEGEELRQGFPAVQAVGQGSPRAPRVAVLEWGAADAPLVALCGKGVCFDTGGLDLKPSSAMLRMKKDMGGAAVMLALAEALMAQRAPIRLLLVIGAVENSVSGEAFRPLDVIRTRQGLTVEIGNTDAEGRLVLADLLTFAAEHQPRVILNGATLTGAARVALGPDLPALFSNDDTLAEALLAGGQAAGDPLWRLPLHDGYANWLDSPIADLNNVASKPMGGAIIAALFLRRFVPEGTPWAHLDLYAWNDATRPGRPEGGEATGMRAALAGLGRFLERSAG</sequence>
<evidence type="ECO:0000313" key="7">
    <source>
        <dbReference type="EMBL" id="WPB85232.1"/>
    </source>
</evidence>
<gene>
    <name evidence="7" type="ORF">R9Z33_24480</name>
</gene>
<dbReference type="Gene3D" id="3.40.630.10">
    <property type="entry name" value="Zn peptidases"/>
    <property type="match status" value="1"/>
</dbReference>
<evidence type="ECO:0000256" key="2">
    <source>
        <dbReference type="ARBA" id="ARBA00022438"/>
    </source>
</evidence>
<dbReference type="GO" id="GO:0004177">
    <property type="term" value="F:aminopeptidase activity"/>
    <property type="evidence" value="ECO:0007669"/>
    <property type="project" value="UniProtKB-KW"/>
</dbReference>
<dbReference type="Gene3D" id="3.40.220.10">
    <property type="entry name" value="Leucine Aminopeptidase, subunit E, domain 1"/>
    <property type="match status" value="1"/>
</dbReference>
<dbReference type="CDD" id="cd00433">
    <property type="entry name" value="Peptidase_M17"/>
    <property type="match status" value="1"/>
</dbReference>
<evidence type="ECO:0000256" key="3">
    <source>
        <dbReference type="ARBA" id="ARBA00022670"/>
    </source>
</evidence>
<dbReference type="Proteomes" id="UP001305521">
    <property type="component" value="Chromosome"/>
</dbReference>
<dbReference type="SUPFAM" id="SSF53187">
    <property type="entry name" value="Zn-dependent exopeptidases"/>
    <property type="match status" value="1"/>
</dbReference>
<keyword evidence="3" id="KW-0645">Protease</keyword>
<dbReference type="PANTHER" id="PTHR11963">
    <property type="entry name" value="LEUCINE AMINOPEPTIDASE-RELATED"/>
    <property type="match status" value="1"/>
</dbReference>
<dbReference type="Pfam" id="PF00883">
    <property type="entry name" value="Peptidase_M17"/>
    <property type="match status" value="1"/>
</dbReference>
<proteinExistence type="inferred from homology"/>
<reference evidence="7 8" key="1">
    <citation type="submission" date="2023-11" db="EMBL/GenBank/DDBJ databases">
        <title>Arctic aerobic anoxygenic photoheterotroph Sediminicoccus rosea KRV36 adapts its photosynthesis to long days of polar summer.</title>
        <authorList>
            <person name="Tomasch J."/>
            <person name="Kopejtka K."/>
            <person name="Bily T."/>
            <person name="Gardiner A.T."/>
            <person name="Gardian Z."/>
            <person name="Shivaramu S."/>
            <person name="Koblizek M."/>
            <person name="Engelhardt F."/>
            <person name="Kaftan D."/>
        </authorList>
    </citation>
    <scope>NUCLEOTIDE SEQUENCE [LARGE SCALE GENOMIC DNA]</scope>
    <source>
        <strain evidence="7 8">R-30</strain>
    </source>
</reference>
<dbReference type="InterPro" id="IPR011356">
    <property type="entry name" value="Leucine_aapep/pepB"/>
</dbReference>
<evidence type="ECO:0000256" key="5">
    <source>
        <dbReference type="ARBA" id="ARBA00023211"/>
    </source>
</evidence>
<evidence type="ECO:0000259" key="6">
    <source>
        <dbReference type="PROSITE" id="PS00631"/>
    </source>
</evidence>
<dbReference type="InterPro" id="IPR043472">
    <property type="entry name" value="Macro_dom-like"/>
</dbReference>
<keyword evidence="4" id="KW-0378">Hydrolase</keyword>
<dbReference type="EMBL" id="CP137852">
    <property type="protein sequence ID" value="WPB85232.1"/>
    <property type="molecule type" value="Genomic_DNA"/>
</dbReference>
<dbReference type="PRINTS" id="PR00481">
    <property type="entry name" value="LAMNOPPTDASE"/>
</dbReference>
<comment type="similarity">
    <text evidence="1">Belongs to the peptidase M17 family.</text>
</comment>